<evidence type="ECO:0000256" key="7">
    <source>
        <dbReference type="ARBA" id="ARBA00022842"/>
    </source>
</evidence>
<evidence type="ECO:0000256" key="9">
    <source>
        <dbReference type="PIRNR" id="PIRNR000817"/>
    </source>
</evidence>
<evidence type="ECO:0000259" key="11">
    <source>
        <dbReference type="PROSITE" id="PS50172"/>
    </source>
</evidence>
<comment type="catalytic activity">
    <reaction evidence="9">
        <text>DNA(n) + a 2'-deoxyribonucleoside 5'-triphosphate = DNA(n+1) + diphosphate</text>
        <dbReference type="Rhea" id="RHEA:22508"/>
        <dbReference type="Rhea" id="RHEA-COMP:17339"/>
        <dbReference type="Rhea" id="RHEA-COMP:17340"/>
        <dbReference type="ChEBI" id="CHEBI:33019"/>
        <dbReference type="ChEBI" id="CHEBI:61560"/>
        <dbReference type="ChEBI" id="CHEBI:173112"/>
        <dbReference type="EC" id="2.7.7.7"/>
    </reaction>
</comment>
<dbReference type="InterPro" id="IPR036420">
    <property type="entry name" value="BRCT_dom_sf"/>
</dbReference>
<dbReference type="SUPFAM" id="SSF52113">
    <property type="entry name" value="BRCT domain"/>
    <property type="match status" value="1"/>
</dbReference>
<name>A0A4W4EML5_ELEEL</name>
<accession>A0A4W4EML5</accession>
<organism evidence="12 13">
    <name type="scientific">Electrophorus electricus</name>
    <name type="common">Electric eel</name>
    <name type="synonym">Gymnotus electricus</name>
    <dbReference type="NCBI Taxonomy" id="8005"/>
    <lineage>
        <taxon>Eukaryota</taxon>
        <taxon>Metazoa</taxon>
        <taxon>Chordata</taxon>
        <taxon>Craniata</taxon>
        <taxon>Vertebrata</taxon>
        <taxon>Euteleostomi</taxon>
        <taxon>Actinopterygii</taxon>
        <taxon>Neopterygii</taxon>
        <taxon>Teleostei</taxon>
        <taxon>Ostariophysi</taxon>
        <taxon>Gymnotiformes</taxon>
        <taxon>Gymnotoidei</taxon>
        <taxon>Gymnotidae</taxon>
        <taxon>Electrophorus</taxon>
    </lineage>
</organism>
<comment type="subcellular location">
    <subcellularLocation>
        <location evidence="2 9">Nucleus</location>
    </subcellularLocation>
</comment>
<dbReference type="Gene3D" id="3.30.210.10">
    <property type="entry name" value="DNA polymerase, thumb domain"/>
    <property type="match status" value="1"/>
</dbReference>
<evidence type="ECO:0000256" key="3">
    <source>
        <dbReference type="ARBA" id="ARBA00008323"/>
    </source>
</evidence>
<dbReference type="InterPro" id="IPR002054">
    <property type="entry name" value="DNA-dir_DNA_pol_X"/>
</dbReference>
<dbReference type="CDD" id="cd00141">
    <property type="entry name" value="NT_POLXc"/>
    <property type="match status" value="1"/>
</dbReference>
<dbReference type="InterPro" id="IPR018944">
    <property type="entry name" value="DNA_pol_lambd_fingers_domain"/>
</dbReference>
<reference evidence="13" key="2">
    <citation type="journal article" date="2017" name="Sci. Adv.">
        <title>A tail of two voltages: Proteomic comparison of the three electric organs of the electric eel.</title>
        <authorList>
            <person name="Traeger L.L."/>
            <person name="Sabat G."/>
            <person name="Barrett-Wilt G.A."/>
            <person name="Wells G.B."/>
            <person name="Sussman M.R."/>
        </authorList>
    </citation>
    <scope>NUCLEOTIDE SEQUENCE [LARGE SCALE GENOMIC DNA]</scope>
</reference>
<dbReference type="InterPro" id="IPR027249">
    <property type="entry name" value="DNA/RNApol_mu"/>
</dbReference>
<evidence type="ECO:0000313" key="13">
    <source>
        <dbReference type="Proteomes" id="UP000314983"/>
    </source>
</evidence>
<dbReference type="Pfam" id="PF14791">
    <property type="entry name" value="DNA_pol_B_thumb"/>
    <property type="match status" value="1"/>
</dbReference>
<dbReference type="InterPro" id="IPR043519">
    <property type="entry name" value="NT_sf"/>
</dbReference>
<dbReference type="Gene3D" id="1.10.150.110">
    <property type="entry name" value="DNA polymerase beta, N-terminal domain-like"/>
    <property type="match status" value="1"/>
</dbReference>
<dbReference type="SUPFAM" id="SSF81301">
    <property type="entry name" value="Nucleotidyltransferase"/>
    <property type="match status" value="1"/>
</dbReference>
<dbReference type="InterPro" id="IPR022312">
    <property type="entry name" value="DNA_pol_X"/>
</dbReference>
<dbReference type="PRINTS" id="PR00869">
    <property type="entry name" value="DNAPOLX"/>
</dbReference>
<evidence type="ECO:0000256" key="5">
    <source>
        <dbReference type="ARBA" id="ARBA00022695"/>
    </source>
</evidence>
<dbReference type="AlphaFoldDB" id="A0A4W4EML5"/>
<dbReference type="SUPFAM" id="SSF81585">
    <property type="entry name" value="PsbU/PolX domain-like"/>
    <property type="match status" value="1"/>
</dbReference>
<feature type="binding site" evidence="10">
    <location>
        <position position="377"/>
    </location>
    <ligand>
        <name>Mg(2+)</name>
        <dbReference type="ChEBI" id="CHEBI:18420"/>
    </ligand>
</feature>
<keyword evidence="8 9" id="KW-0539">Nucleus</keyword>
<comment type="function">
    <text evidence="9">Gap-filling polymerase involved in repair of DNA double-strand breaks by non-homologous end joining (NHEJ).</text>
</comment>
<evidence type="ECO:0000256" key="2">
    <source>
        <dbReference type="ARBA" id="ARBA00004123"/>
    </source>
</evidence>
<keyword evidence="4 9" id="KW-0808">Transferase</keyword>
<dbReference type="GeneTree" id="ENSGT00940000158584"/>
<dbReference type="Pfam" id="PF00533">
    <property type="entry name" value="BRCT"/>
    <property type="match status" value="1"/>
</dbReference>
<dbReference type="InterPro" id="IPR028207">
    <property type="entry name" value="DNA_pol_B_palm_palm"/>
</dbReference>
<feature type="domain" description="BRCT" evidence="11">
    <location>
        <begin position="24"/>
        <end position="114"/>
    </location>
</feature>
<dbReference type="GO" id="GO:0046872">
    <property type="term" value="F:metal ion binding"/>
    <property type="evidence" value="ECO:0007669"/>
    <property type="project" value="UniProtKB-UniRule"/>
</dbReference>
<dbReference type="GO" id="GO:0003677">
    <property type="term" value="F:DNA binding"/>
    <property type="evidence" value="ECO:0007669"/>
    <property type="project" value="UniProtKB-UniRule"/>
</dbReference>
<proteinExistence type="inferred from homology"/>
<dbReference type="InterPro" id="IPR001357">
    <property type="entry name" value="BRCT_dom"/>
</dbReference>
<evidence type="ECO:0000256" key="1">
    <source>
        <dbReference type="ARBA" id="ARBA00001946"/>
    </source>
</evidence>
<dbReference type="GO" id="GO:0006303">
    <property type="term" value="P:double-strand break repair via nonhomologous end joining"/>
    <property type="evidence" value="ECO:0007669"/>
    <property type="project" value="TreeGrafter"/>
</dbReference>
<gene>
    <name evidence="12" type="primary">DNTT</name>
</gene>
<protein>
    <recommendedName>
        <fullName evidence="9">DNA-directed DNA/RNA polymerase mu</fullName>
        <ecNumber evidence="9">2.7.7.7</ecNumber>
    </recommendedName>
</protein>
<evidence type="ECO:0000256" key="10">
    <source>
        <dbReference type="PIRSR" id="PIRSR000817-1"/>
    </source>
</evidence>
<dbReference type="PANTHER" id="PTHR11276:SF21">
    <property type="entry name" value="DNA NUCLEOTIDYLEXOTRANSFERASE"/>
    <property type="match status" value="1"/>
</dbReference>
<dbReference type="EC" id="2.7.7.7" evidence="9"/>
<dbReference type="PANTHER" id="PTHR11276">
    <property type="entry name" value="DNA POLYMERASE TYPE-X FAMILY MEMBER"/>
    <property type="match status" value="1"/>
</dbReference>
<evidence type="ECO:0000313" key="12">
    <source>
        <dbReference type="Ensembl" id="ENSEEEP00000012679.2"/>
    </source>
</evidence>
<feature type="binding site" evidence="10">
    <location>
        <position position="290"/>
    </location>
    <ligand>
        <name>Mg(2+)</name>
        <dbReference type="ChEBI" id="CHEBI:18420"/>
    </ligand>
</feature>
<dbReference type="InterPro" id="IPR029398">
    <property type="entry name" value="PolB_thumb"/>
</dbReference>
<dbReference type="SMART" id="SM00292">
    <property type="entry name" value="BRCT"/>
    <property type="match status" value="1"/>
</dbReference>
<evidence type="ECO:0000256" key="8">
    <source>
        <dbReference type="ARBA" id="ARBA00023242"/>
    </source>
</evidence>
<comment type="similarity">
    <text evidence="3 9">Belongs to the DNA polymerase type-X family.</text>
</comment>
<dbReference type="PROSITE" id="PS00522">
    <property type="entry name" value="DNA_POLYMERASE_X"/>
    <property type="match status" value="1"/>
</dbReference>
<dbReference type="InterPro" id="IPR027421">
    <property type="entry name" value="DNA_pol_lamdba_lyase_dom_sf"/>
</dbReference>
<dbReference type="GO" id="GO:0005634">
    <property type="term" value="C:nucleus"/>
    <property type="evidence" value="ECO:0007669"/>
    <property type="project" value="UniProtKB-SubCell"/>
</dbReference>
<dbReference type="SUPFAM" id="SSF47802">
    <property type="entry name" value="DNA polymerase beta, N-terminal domain-like"/>
    <property type="match status" value="1"/>
</dbReference>
<dbReference type="Gene3D" id="3.40.50.10190">
    <property type="entry name" value="BRCT domain"/>
    <property type="match status" value="1"/>
</dbReference>
<reference evidence="12" key="3">
    <citation type="submission" date="2020-05" db="EMBL/GenBank/DDBJ databases">
        <title>Electrophorus electricus (electric eel) genome, fEleEle1, primary haplotype.</title>
        <authorList>
            <person name="Myers G."/>
            <person name="Meyer A."/>
            <person name="Fedrigo O."/>
            <person name="Formenti G."/>
            <person name="Rhie A."/>
            <person name="Tracey A."/>
            <person name="Sims Y."/>
            <person name="Jarvis E.D."/>
        </authorList>
    </citation>
    <scope>NUCLEOTIDE SEQUENCE [LARGE SCALE GENOMIC DNA]</scope>
</reference>
<sequence length="452" mass="51672">MLQATPWTLLRKRRQPEVTCAHPKQETKFRDVIMYLVERRMGKSRRMFLTSLARSKGFCVEDTLSDKVTHIIAEANPAHELWSWLHGQSLTDPDSTNVLDISWFTESMEAGRPVLVEAKHCIQNFPSDNKGACVGFRRAASVLKSLPKPLRCLKDMEGLPCLGDDTKAIIEEIYECGSSSRVENILSDEKYQTLKLFTSVFGVGPKTGDKWYRRGLRALEQVHSEPSIQLNKMQAAGFLYYEDISKPVSRAEAKAVGCIIEEVASCFSSSVTITLTGGFRRGKEFGHDVDFLLSIPEPGKEDGLLPAVIDRLRKQGILLYSDLQESTLQQWKRPSRCFDSMDHFQKCFLIVKLWTRLVEGHREDPSSRRDWKAVRVDLVVPPVDCYAFALLGWSGSTFERDLRRFARLERRMLLDNHALYDKTTNTFLQAKTEEDIFAHLGLDYIEPWQRNA</sequence>
<dbReference type="InterPro" id="IPR001726">
    <property type="entry name" value="TdT/Mu"/>
</dbReference>
<dbReference type="InterPro" id="IPR037160">
    <property type="entry name" value="DNA_Pol_thumb_sf"/>
</dbReference>
<evidence type="ECO:0000256" key="4">
    <source>
        <dbReference type="ARBA" id="ARBA00022679"/>
    </source>
</evidence>
<keyword evidence="13" id="KW-1185">Reference proteome</keyword>
<dbReference type="Pfam" id="PF10391">
    <property type="entry name" value="DNA_pol_lambd_f"/>
    <property type="match status" value="1"/>
</dbReference>
<dbReference type="Ensembl" id="ENSEEET00000012826.2">
    <property type="protein sequence ID" value="ENSEEEP00000012679.2"/>
    <property type="gene ID" value="ENSEEEG00000006348.2"/>
</dbReference>
<dbReference type="FunFam" id="1.10.150.20:FF:000010">
    <property type="entry name" value="DNA polymerase lambda"/>
    <property type="match status" value="1"/>
</dbReference>
<dbReference type="CDD" id="cd17713">
    <property type="entry name" value="BRCT_polymerase_mu_like"/>
    <property type="match status" value="1"/>
</dbReference>
<dbReference type="SMART" id="SM00483">
    <property type="entry name" value="POLXc"/>
    <property type="match status" value="1"/>
</dbReference>
<keyword evidence="7 9" id="KW-0460">Magnesium</keyword>
<reference evidence="12" key="4">
    <citation type="submission" date="2025-08" db="UniProtKB">
        <authorList>
            <consortium name="Ensembl"/>
        </authorList>
    </citation>
    <scope>IDENTIFICATION</scope>
</reference>
<comment type="cofactor">
    <cofactor evidence="1 9 10">
        <name>Mg(2+)</name>
        <dbReference type="ChEBI" id="CHEBI:18420"/>
    </cofactor>
</comment>
<dbReference type="GO" id="GO:0003887">
    <property type="term" value="F:DNA-directed DNA polymerase activity"/>
    <property type="evidence" value="ECO:0007669"/>
    <property type="project" value="UniProtKB-UniRule"/>
</dbReference>
<keyword evidence="5 9" id="KW-0548">Nucleotidyltransferase</keyword>
<reference evidence="13" key="1">
    <citation type="journal article" date="2014" name="Science">
        <title>Nonhuman genetics. Genomic basis for the convergent evolution of electric organs.</title>
        <authorList>
            <person name="Gallant J.R."/>
            <person name="Traeger L.L."/>
            <person name="Volkening J.D."/>
            <person name="Moffett H."/>
            <person name="Chen P.H."/>
            <person name="Novina C.D."/>
            <person name="Phillips G.N.Jr."/>
            <person name="Anand R."/>
            <person name="Wells G.B."/>
            <person name="Pinch M."/>
            <person name="Guth R."/>
            <person name="Unguez G.A."/>
            <person name="Albert J.S."/>
            <person name="Zakon H.H."/>
            <person name="Samanta M.P."/>
            <person name="Sussman M.R."/>
        </authorList>
    </citation>
    <scope>NUCLEOTIDE SEQUENCE [LARGE SCALE GENOMIC DNA]</scope>
</reference>
<dbReference type="Gene3D" id="1.10.150.20">
    <property type="entry name" value="5' to 3' exonuclease, C-terminal subdomain"/>
    <property type="match status" value="1"/>
</dbReference>
<dbReference type="FunFam" id="3.40.50.10190:FF:000035">
    <property type="entry name" value="DNA-directed DNA/RNA polymerase mu"/>
    <property type="match status" value="1"/>
</dbReference>
<dbReference type="PIRSF" id="PIRSF501176">
    <property type="entry name" value="DNApol_mu"/>
    <property type="match status" value="1"/>
</dbReference>
<evidence type="ECO:0000256" key="6">
    <source>
        <dbReference type="ARBA" id="ARBA00022723"/>
    </source>
</evidence>
<dbReference type="PRINTS" id="PR00871">
    <property type="entry name" value="DNAPOLXTDT"/>
</dbReference>
<reference evidence="12" key="5">
    <citation type="submission" date="2025-09" db="UniProtKB">
        <authorList>
            <consortium name="Ensembl"/>
        </authorList>
    </citation>
    <scope>IDENTIFICATION</scope>
</reference>
<feature type="binding site" evidence="10">
    <location>
        <position position="288"/>
    </location>
    <ligand>
        <name>Mg(2+)</name>
        <dbReference type="ChEBI" id="CHEBI:18420"/>
    </ligand>
</feature>
<dbReference type="Proteomes" id="UP000314983">
    <property type="component" value="Chromosome 11"/>
</dbReference>
<dbReference type="PROSITE" id="PS50172">
    <property type="entry name" value="BRCT"/>
    <property type="match status" value="1"/>
</dbReference>
<dbReference type="PIRSF" id="PIRSF000817">
    <property type="entry name" value="DNA_NT"/>
    <property type="match status" value="1"/>
</dbReference>
<dbReference type="Gene3D" id="3.30.460.10">
    <property type="entry name" value="Beta Polymerase, domain 2"/>
    <property type="match status" value="1"/>
</dbReference>
<dbReference type="GO" id="GO:0003912">
    <property type="term" value="F:DNA nucleotidylexotransferase activity"/>
    <property type="evidence" value="ECO:0007669"/>
    <property type="project" value="TreeGrafter"/>
</dbReference>
<dbReference type="FunFam" id="3.30.210.10:FF:000003">
    <property type="entry name" value="DNA nucleotidylexotransferase"/>
    <property type="match status" value="1"/>
</dbReference>
<dbReference type="InterPro" id="IPR019843">
    <property type="entry name" value="DNA_pol-X_BS"/>
</dbReference>
<keyword evidence="6 9" id="KW-0479">Metal-binding</keyword>
<dbReference type="Pfam" id="PF14792">
    <property type="entry name" value="DNA_pol_B_palm"/>
    <property type="match status" value="1"/>
</dbReference>